<evidence type="ECO:0000313" key="2">
    <source>
        <dbReference type="Proteomes" id="UP001597475"/>
    </source>
</evidence>
<reference evidence="2" key="1">
    <citation type="journal article" date="2019" name="Int. J. Syst. Evol. Microbiol.">
        <title>The Global Catalogue of Microorganisms (GCM) 10K type strain sequencing project: providing services to taxonomists for standard genome sequencing and annotation.</title>
        <authorList>
            <consortium name="The Broad Institute Genomics Platform"/>
            <consortium name="The Broad Institute Genome Sequencing Center for Infectious Disease"/>
            <person name="Wu L."/>
            <person name="Ma J."/>
        </authorList>
    </citation>
    <scope>NUCLEOTIDE SEQUENCE [LARGE SCALE GENOMIC DNA]</scope>
    <source>
        <strain evidence="2">KCTC 33842</strain>
    </source>
</reference>
<keyword evidence="2" id="KW-1185">Reference proteome</keyword>
<protein>
    <recommendedName>
        <fullName evidence="3">Restriction endonuclease</fullName>
    </recommendedName>
</protein>
<comment type="caution">
    <text evidence="1">The sequence shown here is derived from an EMBL/GenBank/DDBJ whole genome shotgun (WGS) entry which is preliminary data.</text>
</comment>
<gene>
    <name evidence="1" type="ORF">ACFSR9_06990</name>
</gene>
<evidence type="ECO:0008006" key="3">
    <source>
        <dbReference type="Google" id="ProtNLM"/>
    </source>
</evidence>
<dbReference type="EMBL" id="JBHUMK010000029">
    <property type="protein sequence ID" value="MFD2609184.1"/>
    <property type="molecule type" value="Genomic_DNA"/>
</dbReference>
<accession>A0ABW5P433</accession>
<sequence length="541" mass="61596">MRLAIEHYLAGLVERGELDVLLRNLLISQGYEVLKRARRGEKEYGVDVAALRAEADGLHLYLFQVKSGDLDRNTWDNGPNSVRASLSEALDAPFSSFAKLRDAPFRRHLVTVFNGEMREDVRRTYEGFVEREMRRERDLDIDYWNISTLVGHVEQALLNEGLLPDLDTQLLKKSLAFADVPYYGFAEFKELLSRLLARTPKSARARRRLFATVRLLTRMVGEYARRGNNYRNVLIASEITLLALADWSSTSGSLKIGQEYERQLSDYVDDLARLAERLEPDLKLEHGLAMGGSQEQVEYPLRTFELMGWLSLLVLVSQHLGEWDRADWACNLLTAVITLNPSARRPMLDEHGIEIALAALALAFSGRQTEAAVYASWVLSDLGIRADLERPLPELHNNLDAVLEAFADKRPPEYTDSSSTLITLLFELLLWDKDSDEAIQSFAGKFRQLDLQTWYPPTDYSTRLYRQELTDGFTETGVIITDNRTALLTSVSERHKHFGCADKDPFSEHVSGITRLIACRHFRTPVFPVDWRSWIDNAVGN</sequence>
<evidence type="ECO:0000313" key="1">
    <source>
        <dbReference type="EMBL" id="MFD2609184.1"/>
    </source>
</evidence>
<proteinExistence type="predicted"/>
<name>A0ABW5P433_9DEIO</name>
<dbReference type="Proteomes" id="UP001597475">
    <property type="component" value="Unassembled WGS sequence"/>
</dbReference>
<organism evidence="1 2">
    <name type="scientific">Deinococcus taklimakanensis</name>
    <dbReference type="NCBI Taxonomy" id="536443"/>
    <lineage>
        <taxon>Bacteria</taxon>
        <taxon>Thermotogati</taxon>
        <taxon>Deinococcota</taxon>
        <taxon>Deinococci</taxon>
        <taxon>Deinococcales</taxon>
        <taxon>Deinococcaceae</taxon>
        <taxon>Deinococcus</taxon>
    </lineage>
</organism>
<dbReference type="RefSeq" id="WP_386844350.1">
    <property type="nucleotide sequence ID" value="NZ_JBHUMK010000029.1"/>
</dbReference>